<dbReference type="RefSeq" id="WP_413782505.1">
    <property type="nucleotide sequence ID" value="NZ_JAUOZS010000001.1"/>
</dbReference>
<reference evidence="2 3" key="1">
    <citation type="submission" date="2023-07" db="EMBL/GenBank/DDBJ databases">
        <title>The novel representative of Negativicutes class, Anaeroselena agilis gen. nov. sp. nov.</title>
        <authorList>
            <person name="Prokofeva M.I."/>
            <person name="Elcheninov A.G."/>
            <person name="Klyukina A."/>
            <person name="Kublanov I.V."/>
            <person name="Frolov E.N."/>
            <person name="Podosokorskaya O.A."/>
        </authorList>
    </citation>
    <scope>NUCLEOTIDE SEQUENCE [LARGE SCALE GENOMIC DNA]</scope>
    <source>
        <strain evidence="2 3">4137-cl</strain>
    </source>
</reference>
<dbReference type="Pfam" id="PF13485">
    <property type="entry name" value="Peptidase_MA_2"/>
    <property type="match status" value="1"/>
</dbReference>
<evidence type="ECO:0000313" key="3">
    <source>
        <dbReference type="Proteomes" id="UP001254848"/>
    </source>
</evidence>
<evidence type="ECO:0000259" key="1">
    <source>
        <dbReference type="Pfam" id="PF13485"/>
    </source>
</evidence>
<comment type="caution">
    <text evidence="2">The sequence shown here is derived from an EMBL/GenBank/DDBJ whole genome shotgun (WGS) entry which is preliminary data.</text>
</comment>
<gene>
    <name evidence="2" type="ORF">Q4T40_17060</name>
</gene>
<dbReference type="Proteomes" id="UP001254848">
    <property type="component" value="Unassembled WGS sequence"/>
</dbReference>
<dbReference type="InterPro" id="IPR039568">
    <property type="entry name" value="Peptidase_MA-like_dom"/>
</dbReference>
<dbReference type="EMBL" id="JAUOZS010000001">
    <property type="protein sequence ID" value="MDT8902955.1"/>
    <property type="molecule type" value="Genomic_DNA"/>
</dbReference>
<feature type="domain" description="Peptidase MA-like" evidence="1">
    <location>
        <begin position="148"/>
        <end position="273"/>
    </location>
</feature>
<sequence>MIILTISVIAVLGLAAAALFPAPLTPRMLLYPVARQAAQAKMNYETRQMAAYETPHFIIKYSPADQTAVAMVAEAAEAAYTPVTKALGYAPPAKTLVILYRDRSELNRNFGWSGDQSAMGVYWGGVIQVLSPRAWLKDGADAEFIHSGPMVHEYTHLVFDHLSRGNYPRWFTEGLAQYLEYKVNGYEWRTAANSLHDRGYTQDELDRDFDSLANQALAYRESLAAVRYIAAVHGETGLKNVIAALAAGRTMEDAIAASLGMDYASFAKEWPRWARENMQ</sequence>
<name>A0ABU3P1M8_9FIRM</name>
<keyword evidence="3" id="KW-1185">Reference proteome</keyword>
<accession>A0ABU3P1M8</accession>
<proteinExistence type="predicted"/>
<evidence type="ECO:0000313" key="2">
    <source>
        <dbReference type="EMBL" id="MDT8902955.1"/>
    </source>
</evidence>
<protein>
    <recommendedName>
        <fullName evidence="1">Peptidase MA-like domain-containing protein</fullName>
    </recommendedName>
</protein>
<organism evidence="2 3">
    <name type="scientific">Anaeroselena agilis</name>
    <dbReference type="NCBI Taxonomy" id="3063788"/>
    <lineage>
        <taxon>Bacteria</taxon>
        <taxon>Bacillati</taxon>
        <taxon>Bacillota</taxon>
        <taxon>Negativicutes</taxon>
        <taxon>Acetonemataceae</taxon>
        <taxon>Anaeroselena</taxon>
    </lineage>
</organism>